<proteinExistence type="predicted"/>
<evidence type="ECO:0000313" key="2">
    <source>
        <dbReference type="EMBL" id="SUD29312.1"/>
    </source>
</evidence>
<sequence>MNAREKVVVAQKCTVTSPLDPCEQPAAYQPQTGLLETLERMNRFRETPEAAALLCRFEESTDLSRRLQLGMELAIKGDPRIVAGALNHLVAIPAGEARIGIDESQIDAVVREYADVGVIRDWILKEVPRHTVSLAGFNISKYPVTNLEYLAFLQDCPNAQVPTSWPLRAFPLHYANHPVYSVSASAADAFCTWLSAKTGRTVRLPDEAQWEYAAGAGKFEYPWGNRARTENANTAELGLLSTTPVGAFPQGASPFGLMDMGGNVEEYTSNDYDAYPNGPFVMDDLISENRPTYRITRGGCFGRFADLCRVSRRHGLSITPYASLYAVGFRVVAE</sequence>
<dbReference type="EMBL" id="UGUS01000002">
    <property type="protein sequence ID" value="SUD29312.1"/>
    <property type="molecule type" value="Genomic_DNA"/>
</dbReference>
<dbReference type="Pfam" id="PF03781">
    <property type="entry name" value="FGE-sulfatase"/>
    <property type="match status" value="1"/>
</dbReference>
<dbReference type="PANTHER" id="PTHR23150:SF19">
    <property type="entry name" value="FORMYLGLYCINE-GENERATING ENZYME"/>
    <property type="match status" value="1"/>
</dbReference>
<keyword evidence="2" id="KW-0808">Transferase</keyword>
<dbReference type="InterPro" id="IPR051043">
    <property type="entry name" value="Sulfatase_Mod_Factor_Kinase"/>
</dbReference>
<evidence type="ECO:0000313" key="3">
    <source>
        <dbReference type="Proteomes" id="UP000255125"/>
    </source>
</evidence>
<dbReference type="GO" id="GO:0004674">
    <property type="term" value="F:protein serine/threonine kinase activity"/>
    <property type="evidence" value="ECO:0007669"/>
    <property type="project" value="UniProtKB-EC"/>
</dbReference>
<dbReference type="PANTHER" id="PTHR23150">
    <property type="entry name" value="SULFATASE MODIFYING FACTOR 1, 2"/>
    <property type="match status" value="1"/>
</dbReference>
<dbReference type="OrthoDB" id="9768004at2"/>
<dbReference type="GO" id="GO:0120147">
    <property type="term" value="F:formylglycine-generating oxidase activity"/>
    <property type="evidence" value="ECO:0007669"/>
    <property type="project" value="TreeGrafter"/>
</dbReference>
<dbReference type="InterPro" id="IPR016187">
    <property type="entry name" value="CTDL_fold"/>
</dbReference>
<reference evidence="2 3" key="1">
    <citation type="submission" date="2018-06" db="EMBL/GenBank/DDBJ databases">
        <authorList>
            <consortium name="Pathogen Informatics"/>
            <person name="Doyle S."/>
        </authorList>
    </citation>
    <scope>NUCLEOTIDE SEQUENCE [LARGE SCALE GENOMIC DNA]</scope>
    <source>
        <strain evidence="2 3">NCTC10392</strain>
    </source>
</reference>
<protein>
    <submittedName>
        <fullName evidence="2">Protein ToxD</fullName>
        <ecNumber evidence="2">2.7.11.1</ecNumber>
    </submittedName>
</protein>
<dbReference type="Proteomes" id="UP000255125">
    <property type="component" value="Unassembled WGS sequence"/>
</dbReference>
<dbReference type="SUPFAM" id="SSF56436">
    <property type="entry name" value="C-type lectin-like"/>
    <property type="match status" value="1"/>
</dbReference>
<dbReference type="InterPro" id="IPR042095">
    <property type="entry name" value="SUMF_sf"/>
</dbReference>
<gene>
    <name evidence="2" type="primary">toxD</name>
    <name evidence="2" type="ORF">NCTC10392_01244</name>
</gene>
<evidence type="ECO:0000259" key="1">
    <source>
        <dbReference type="Pfam" id="PF03781"/>
    </source>
</evidence>
<name>A0A379I954_PSEFL</name>
<organism evidence="2 3">
    <name type="scientific">Pseudomonas fluorescens</name>
    <dbReference type="NCBI Taxonomy" id="294"/>
    <lineage>
        <taxon>Bacteria</taxon>
        <taxon>Pseudomonadati</taxon>
        <taxon>Pseudomonadota</taxon>
        <taxon>Gammaproteobacteria</taxon>
        <taxon>Pseudomonadales</taxon>
        <taxon>Pseudomonadaceae</taxon>
        <taxon>Pseudomonas</taxon>
    </lineage>
</organism>
<dbReference type="Gene3D" id="3.90.1580.10">
    <property type="entry name" value="paralog of FGE (formylglycine-generating enzyme)"/>
    <property type="match status" value="1"/>
</dbReference>
<dbReference type="InterPro" id="IPR005532">
    <property type="entry name" value="SUMF_dom"/>
</dbReference>
<dbReference type="AlphaFoldDB" id="A0A379I954"/>
<accession>A0A379I954</accession>
<dbReference type="EC" id="2.7.11.1" evidence="2"/>
<feature type="domain" description="Sulfatase-modifying factor enzyme-like" evidence="1">
    <location>
        <begin position="88"/>
        <end position="332"/>
    </location>
</feature>